<dbReference type="RefSeq" id="XP_056755546.1">
    <property type="nucleotide sequence ID" value="XM_056895798.1"/>
</dbReference>
<gene>
    <name evidence="1" type="ORF">N7537_004741</name>
</gene>
<dbReference type="GeneID" id="81586040"/>
<evidence type="ECO:0000313" key="2">
    <source>
        <dbReference type="Proteomes" id="UP001213799"/>
    </source>
</evidence>
<dbReference type="EMBL" id="JAQJAE010000002">
    <property type="protein sequence ID" value="KAJ5608122.1"/>
    <property type="molecule type" value="Genomic_DNA"/>
</dbReference>
<reference evidence="1" key="2">
    <citation type="submission" date="2023-01" db="EMBL/GenBank/DDBJ databases">
        <authorList>
            <person name="Petersen C."/>
        </authorList>
    </citation>
    <scope>NUCLEOTIDE SEQUENCE</scope>
    <source>
        <strain evidence="1">IBT 12815</strain>
    </source>
</reference>
<dbReference type="AlphaFoldDB" id="A0AAD6ED56"/>
<accession>A0AAD6ED56</accession>
<keyword evidence="2" id="KW-1185">Reference proteome</keyword>
<name>A0AAD6ED56_9EURO</name>
<proteinExistence type="predicted"/>
<dbReference type="Proteomes" id="UP001213799">
    <property type="component" value="Unassembled WGS sequence"/>
</dbReference>
<organism evidence="1 2">
    <name type="scientific">Penicillium hordei</name>
    <dbReference type="NCBI Taxonomy" id="40994"/>
    <lineage>
        <taxon>Eukaryota</taxon>
        <taxon>Fungi</taxon>
        <taxon>Dikarya</taxon>
        <taxon>Ascomycota</taxon>
        <taxon>Pezizomycotina</taxon>
        <taxon>Eurotiomycetes</taxon>
        <taxon>Eurotiomycetidae</taxon>
        <taxon>Eurotiales</taxon>
        <taxon>Aspergillaceae</taxon>
        <taxon>Penicillium</taxon>
    </lineage>
</organism>
<evidence type="ECO:0000313" key="1">
    <source>
        <dbReference type="EMBL" id="KAJ5608122.1"/>
    </source>
</evidence>
<comment type="caution">
    <text evidence="1">The sequence shown here is derived from an EMBL/GenBank/DDBJ whole genome shotgun (WGS) entry which is preliminary data.</text>
</comment>
<protein>
    <submittedName>
        <fullName evidence="1">Uncharacterized protein</fullName>
    </submittedName>
</protein>
<sequence>MSRKQETKKLTIKGETGGVIVLLVWQRQTHLITLLDAERQAHGSLDLHFTDPEPKGTLTLTAEGSQITRQLTFVPTASAMTSLEVDVPVTVIYHDAATLKQAKQTFTGEVLKDGPPMIYVTFSSGVEVNGKFLTEQIEQAERKI</sequence>
<reference evidence="1" key="1">
    <citation type="journal article" date="2023" name="IMA Fungus">
        <title>Comparative genomic study of the Penicillium genus elucidates a diverse pangenome and 15 lateral gene transfer events.</title>
        <authorList>
            <person name="Petersen C."/>
            <person name="Sorensen T."/>
            <person name="Nielsen M.R."/>
            <person name="Sondergaard T.E."/>
            <person name="Sorensen J.L."/>
            <person name="Fitzpatrick D.A."/>
            <person name="Frisvad J.C."/>
            <person name="Nielsen K.L."/>
        </authorList>
    </citation>
    <scope>NUCLEOTIDE SEQUENCE</scope>
    <source>
        <strain evidence="1">IBT 12815</strain>
    </source>
</reference>